<dbReference type="SUPFAM" id="SSF82708">
    <property type="entry name" value="R3H domain"/>
    <property type="match status" value="1"/>
</dbReference>
<dbReference type="EMBL" id="CALNXJ010000004">
    <property type="protein sequence ID" value="CAH3037574.1"/>
    <property type="molecule type" value="Genomic_DNA"/>
</dbReference>
<feature type="region of interest" description="Disordered" evidence="2">
    <location>
        <begin position="500"/>
        <end position="548"/>
    </location>
</feature>
<gene>
    <name evidence="3" type="ORF">PMEA_00022182</name>
</gene>
<keyword evidence="4" id="KW-1185">Reference proteome</keyword>
<keyword evidence="1" id="KW-0175">Coiled coil</keyword>
<feature type="region of interest" description="Disordered" evidence="2">
    <location>
        <begin position="111"/>
        <end position="225"/>
    </location>
</feature>
<feature type="region of interest" description="Disordered" evidence="2">
    <location>
        <begin position="250"/>
        <end position="404"/>
    </location>
</feature>
<feature type="compositionally biased region" description="Basic residues" evidence="2">
    <location>
        <begin position="338"/>
        <end position="348"/>
    </location>
</feature>
<dbReference type="CDD" id="cd02325">
    <property type="entry name" value="R3H"/>
    <property type="match status" value="1"/>
</dbReference>
<accession>A0AAU9VRL8</accession>
<evidence type="ECO:0000256" key="2">
    <source>
        <dbReference type="SAM" id="MobiDB-lite"/>
    </source>
</evidence>
<comment type="caution">
    <text evidence="3">The sequence shown here is derived from an EMBL/GenBank/DDBJ whole genome shotgun (WGS) entry which is preliminary data.</text>
</comment>
<feature type="compositionally biased region" description="Basic and acidic residues" evidence="2">
    <location>
        <begin position="364"/>
        <end position="379"/>
    </location>
</feature>
<feature type="compositionally biased region" description="Basic and acidic residues" evidence="2">
    <location>
        <begin position="392"/>
        <end position="404"/>
    </location>
</feature>
<dbReference type="Proteomes" id="UP001159428">
    <property type="component" value="Unassembled WGS sequence"/>
</dbReference>
<feature type="coiled-coil region" evidence="1">
    <location>
        <begin position="61"/>
        <end position="106"/>
    </location>
</feature>
<evidence type="ECO:0000313" key="4">
    <source>
        <dbReference type="Proteomes" id="UP001159428"/>
    </source>
</evidence>
<dbReference type="Gene3D" id="3.30.1370.50">
    <property type="entry name" value="R3H-like domain"/>
    <property type="match status" value="1"/>
</dbReference>
<dbReference type="GO" id="GO:0003676">
    <property type="term" value="F:nucleic acid binding"/>
    <property type="evidence" value="ECO:0007669"/>
    <property type="project" value="InterPro"/>
</dbReference>
<dbReference type="InterPro" id="IPR036867">
    <property type="entry name" value="R3H_dom_sf"/>
</dbReference>
<organism evidence="3 4">
    <name type="scientific">Pocillopora meandrina</name>
    <dbReference type="NCBI Taxonomy" id="46732"/>
    <lineage>
        <taxon>Eukaryota</taxon>
        <taxon>Metazoa</taxon>
        <taxon>Cnidaria</taxon>
        <taxon>Anthozoa</taxon>
        <taxon>Hexacorallia</taxon>
        <taxon>Scleractinia</taxon>
        <taxon>Astrocoeniina</taxon>
        <taxon>Pocilloporidae</taxon>
        <taxon>Pocillopora</taxon>
    </lineage>
</organism>
<feature type="compositionally biased region" description="Basic residues" evidence="2">
    <location>
        <begin position="183"/>
        <end position="194"/>
    </location>
</feature>
<reference evidence="3 4" key="1">
    <citation type="submission" date="2022-05" db="EMBL/GenBank/DDBJ databases">
        <authorList>
            <consortium name="Genoscope - CEA"/>
            <person name="William W."/>
        </authorList>
    </citation>
    <scope>NUCLEOTIDE SEQUENCE [LARGE SCALE GENOMIC DNA]</scope>
</reference>
<proteinExistence type="predicted"/>
<protein>
    <submittedName>
        <fullName evidence="3">Uncharacterized protein</fullName>
    </submittedName>
</protein>
<feature type="compositionally biased region" description="Acidic residues" evidence="2">
    <location>
        <begin position="354"/>
        <end position="363"/>
    </location>
</feature>
<evidence type="ECO:0000256" key="1">
    <source>
        <dbReference type="SAM" id="Coils"/>
    </source>
</evidence>
<dbReference type="AlphaFoldDB" id="A0AAU9VRL8"/>
<sequence>MAASETILSSWKTPFSTPIRKNENTCRDIFHNSEKLLASAVSICRLKGSVECQTGGVITVCEELQRLIRLAFSEVKHLEEHFDSQRSSFEDEIACLKERVKHLEEVDGCNKENGSNNNCEETTENPLFRSKSVLRGNDGNMEDSDPNPFESGSTDGKDVSVIGALNKPPEQQASKFPKEAKKGNLKKCSKKLPFKKTGSSSDEADEVGSSHNQNLPSKIAEKMENEDVVAKEKSEAVILECKVKLKDISEKDRKKKGFRSKALLENSIKESEDSTSNVNHLADSKNVKKGKKKSPVGKDESEVFQAKSSGEVIFPAAARKKSRGKKSKPSPVQENSQRKKLSSTKKSKSGYDDMAPEPGEDEMEGKSEAKEESSQKEPEIFTIHEMTSSNEKSSEREFWTREDKDEPLGDMSFLININSQISMFVADASQQECELQPMTARERNDVYKVTQLYKVRARIGTKTENNLTTVRLSKQAETRMPKPGRVDSLLSNLSIMACKEATRESPKNHGKRKHTSPIDGNMQSTAEDHLEQATPPKKKLTELSKANY</sequence>
<evidence type="ECO:0000313" key="3">
    <source>
        <dbReference type="EMBL" id="CAH3037574.1"/>
    </source>
</evidence>
<feature type="compositionally biased region" description="Basic residues" evidence="2">
    <location>
        <begin position="318"/>
        <end position="328"/>
    </location>
</feature>
<name>A0AAU9VRL8_9CNID</name>